<proteinExistence type="predicted"/>
<evidence type="ECO:0000313" key="2">
    <source>
        <dbReference type="EMBL" id="KAK5980705.1"/>
    </source>
</evidence>
<keyword evidence="3" id="KW-1185">Reference proteome</keyword>
<gene>
    <name evidence="2" type="ORF">GCK32_007718</name>
</gene>
<comment type="caution">
    <text evidence="2">The sequence shown here is derived from an EMBL/GenBank/DDBJ whole genome shotgun (WGS) entry which is preliminary data.</text>
</comment>
<feature type="chain" id="PRO_5042819348" evidence="1">
    <location>
        <begin position="16"/>
        <end position="174"/>
    </location>
</feature>
<evidence type="ECO:0000313" key="3">
    <source>
        <dbReference type="Proteomes" id="UP001331761"/>
    </source>
</evidence>
<dbReference type="Proteomes" id="UP001331761">
    <property type="component" value="Unassembled WGS sequence"/>
</dbReference>
<dbReference type="AlphaFoldDB" id="A0AAN8FRM9"/>
<name>A0AAN8FRM9_TRICO</name>
<accession>A0AAN8FRM9</accession>
<reference evidence="2 3" key="1">
    <citation type="submission" date="2019-10" db="EMBL/GenBank/DDBJ databases">
        <title>Assembly and Annotation for the nematode Trichostrongylus colubriformis.</title>
        <authorList>
            <person name="Martin J."/>
        </authorList>
    </citation>
    <scope>NUCLEOTIDE SEQUENCE [LARGE SCALE GENOMIC DNA]</scope>
    <source>
        <strain evidence="2">G859</strain>
        <tissue evidence="2">Whole worm</tissue>
    </source>
</reference>
<keyword evidence="1" id="KW-0732">Signal</keyword>
<evidence type="ECO:0000256" key="1">
    <source>
        <dbReference type="SAM" id="SignalP"/>
    </source>
</evidence>
<organism evidence="2 3">
    <name type="scientific">Trichostrongylus colubriformis</name>
    <name type="common">Black scour worm</name>
    <dbReference type="NCBI Taxonomy" id="6319"/>
    <lineage>
        <taxon>Eukaryota</taxon>
        <taxon>Metazoa</taxon>
        <taxon>Ecdysozoa</taxon>
        <taxon>Nematoda</taxon>
        <taxon>Chromadorea</taxon>
        <taxon>Rhabditida</taxon>
        <taxon>Rhabditina</taxon>
        <taxon>Rhabditomorpha</taxon>
        <taxon>Strongyloidea</taxon>
        <taxon>Trichostrongylidae</taxon>
        <taxon>Trichostrongylus</taxon>
    </lineage>
</organism>
<dbReference type="EMBL" id="WIXE01007112">
    <property type="protein sequence ID" value="KAK5980705.1"/>
    <property type="molecule type" value="Genomic_DNA"/>
</dbReference>
<sequence>MKLFMVMCLLAQAQSYQRNEAKWEEFRVTKKAADEKELEIPEEEGVEEAIDKNDRLDDLVRLMFGYPLEYLRHYSGDDVWNPESNIVVAQYYYHRNGTFYQQLEGLYGSFHNIIENFAKNLLSREDAKKELIGMWNHINEGTQNQLKEAFFGYELIDDMAKDRRRSHNEYVKYK</sequence>
<protein>
    <submittedName>
        <fullName evidence="2">Uncharacterized protein</fullName>
    </submittedName>
</protein>
<feature type="signal peptide" evidence="1">
    <location>
        <begin position="1"/>
        <end position="15"/>
    </location>
</feature>